<reference evidence="7 8" key="1">
    <citation type="submission" date="2020-12" db="EMBL/GenBank/DDBJ databases">
        <authorList>
            <person name="Shan Y."/>
        </authorList>
    </citation>
    <scope>NUCLEOTIDE SEQUENCE [LARGE SCALE GENOMIC DNA]</scope>
    <source>
        <strain evidence="8">csc3.9</strain>
    </source>
</reference>
<dbReference type="GO" id="GO:0005886">
    <property type="term" value="C:plasma membrane"/>
    <property type="evidence" value="ECO:0007669"/>
    <property type="project" value="InterPro"/>
</dbReference>
<dbReference type="Proteomes" id="UP000596063">
    <property type="component" value="Chromosome"/>
</dbReference>
<dbReference type="InterPro" id="IPR010445">
    <property type="entry name" value="LapA_dom"/>
</dbReference>
<accession>A0A7T4QY56</accession>
<gene>
    <name evidence="7" type="ORF">I6N98_10600</name>
</gene>
<keyword evidence="3 5" id="KW-1133">Transmembrane helix</keyword>
<feature type="domain" description="Lipopolysaccharide assembly protein A" evidence="6">
    <location>
        <begin position="26"/>
        <end position="88"/>
    </location>
</feature>
<organism evidence="7 8">
    <name type="scientific">Spongiibacter nanhainus</name>
    <dbReference type="NCBI Taxonomy" id="2794344"/>
    <lineage>
        <taxon>Bacteria</taxon>
        <taxon>Pseudomonadati</taxon>
        <taxon>Pseudomonadota</taxon>
        <taxon>Gammaproteobacteria</taxon>
        <taxon>Cellvibrionales</taxon>
        <taxon>Spongiibacteraceae</taxon>
        <taxon>Spongiibacter</taxon>
    </lineage>
</organism>
<sequence length="97" mass="10491">MRWLKSLLILIAVLLALAVGLLFSVENDAVISLNILVAELPPQRLSTWIIAAFFAGGVAGVAASSAALLRAQASKIQLRRRLRNLESRSDSKSVRSH</sequence>
<keyword evidence="8" id="KW-1185">Reference proteome</keyword>
<evidence type="ECO:0000256" key="1">
    <source>
        <dbReference type="ARBA" id="ARBA00022475"/>
    </source>
</evidence>
<evidence type="ECO:0000259" key="6">
    <source>
        <dbReference type="Pfam" id="PF06305"/>
    </source>
</evidence>
<evidence type="ECO:0000256" key="3">
    <source>
        <dbReference type="ARBA" id="ARBA00022989"/>
    </source>
</evidence>
<protein>
    <submittedName>
        <fullName evidence="7">DUF1049 domain-containing protein</fullName>
    </submittedName>
</protein>
<keyword evidence="1" id="KW-1003">Cell membrane</keyword>
<dbReference type="EMBL" id="CP066167">
    <property type="protein sequence ID" value="QQD16834.1"/>
    <property type="molecule type" value="Genomic_DNA"/>
</dbReference>
<feature type="transmembrane region" description="Helical" evidence="5">
    <location>
        <begin position="48"/>
        <end position="71"/>
    </location>
</feature>
<keyword evidence="2 5" id="KW-0812">Transmembrane</keyword>
<dbReference type="Pfam" id="PF06305">
    <property type="entry name" value="LapA_dom"/>
    <property type="match status" value="1"/>
</dbReference>
<proteinExistence type="predicted"/>
<dbReference type="KEGG" id="snan:I6N98_10600"/>
<dbReference type="RefSeq" id="WP_198568336.1">
    <property type="nucleotide sequence ID" value="NZ_CP066167.1"/>
</dbReference>
<evidence type="ECO:0000256" key="2">
    <source>
        <dbReference type="ARBA" id="ARBA00022692"/>
    </source>
</evidence>
<keyword evidence="4 5" id="KW-0472">Membrane</keyword>
<dbReference type="AlphaFoldDB" id="A0A7T4QY56"/>
<name>A0A7T4QY56_9GAMM</name>
<evidence type="ECO:0000313" key="8">
    <source>
        <dbReference type="Proteomes" id="UP000596063"/>
    </source>
</evidence>
<evidence type="ECO:0000313" key="7">
    <source>
        <dbReference type="EMBL" id="QQD16834.1"/>
    </source>
</evidence>
<evidence type="ECO:0000256" key="4">
    <source>
        <dbReference type="ARBA" id="ARBA00023136"/>
    </source>
</evidence>
<evidence type="ECO:0000256" key="5">
    <source>
        <dbReference type="SAM" id="Phobius"/>
    </source>
</evidence>